<gene>
    <name evidence="2" type="ORF">CUNI_LOCUS1365</name>
</gene>
<feature type="non-terminal residue" evidence="2">
    <location>
        <position position="1"/>
    </location>
</feature>
<accession>A0A8S3YFA6</accession>
<sequence length="90" mass="10197">VYLSLVWQSGNLGIAYYDVSNHQIYVMADVPENSEFLLLKQIIREVQPKVIVLSTVHDSGLLACLKKQSSSPMNERPNPSKLEFMPKSDF</sequence>
<organism evidence="2 3">
    <name type="scientific">Candidula unifasciata</name>
    <dbReference type="NCBI Taxonomy" id="100452"/>
    <lineage>
        <taxon>Eukaryota</taxon>
        <taxon>Metazoa</taxon>
        <taxon>Spiralia</taxon>
        <taxon>Lophotrochozoa</taxon>
        <taxon>Mollusca</taxon>
        <taxon>Gastropoda</taxon>
        <taxon>Heterobranchia</taxon>
        <taxon>Euthyneura</taxon>
        <taxon>Panpulmonata</taxon>
        <taxon>Eupulmonata</taxon>
        <taxon>Stylommatophora</taxon>
        <taxon>Helicina</taxon>
        <taxon>Helicoidea</taxon>
        <taxon>Geomitridae</taxon>
        <taxon>Candidula</taxon>
    </lineage>
</organism>
<dbReference type="OrthoDB" id="29596at2759"/>
<evidence type="ECO:0000256" key="1">
    <source>
        <dbReference type="SAM" id="MobiDB-lite"/>
    </source>
</evidence>
<reference evidence="2" key="1">
    <citation type="submission" date="2021-04" db="EMBL/GenBank/DDBJ databases">
        <authorList>
            <consortium name="Molecular Ecology Group"/>
        </authorList>
    </citation>
    <scope>NUCLEOTIDE SEQUENCE</scope>
</reference>
<dbReference type="Proteomes" id="UP000678393">
    <property type="component" value="Unassembled WGS sequence"/>
</dbReference>
<feature type="non-terminal residue" evidence="2">
    <location>
        <position position="90"/>
    </location>
</feature>
<protein>
    <submittedName>
        <fullName evidence="2">Uncharacterized protein</fullName>
    </submittedName>
</protein>
<evidence type="ECO:0000313" key="2">
    <source>
        <dbReference type="EMBL" id="CAG5115807.1"/>
    </source>
</evidence>
<evidence type="ECO:0000313" key="3">
    <source>
        <dbReference type="Proteomes" id="UP000678393"/>
    </source>
</evidence>
<name>A0A8S3YFA6_9EUPU</name>
<dbReference type="EMBL" id="CAJHNH020000167">
    <property type="protein sequence ID" value="CAG5115807.1"/>
    <property type="molecule type" value="Genomic_DNA"/>
</dbReference>
<proteinExistence type="predicted"/>
<feature type="region of interest" description="Disordered" evidence="1">
    <location>
        <begin position="68"/>
        <end position="90"/>
    </location>
</feature>
<keyword evidence="3" id="KW-1185">Reference proteome</keyword>
<dbReference type="AlphaFoldDB" id="A0A8S3YFA6"/>
<comment type="caution">
    <text evidence="2">The sequence shown here is derived from an EMBL/GenBank/DDBJ whole genome shotgun (WGS) entry which is preliminary data.</text>
</comment>